<dbReference type="GO" id="GO:0045944">
    <property type="term" value="P:positive regulation of transcription by RNA polymerase II"/>
    <property type="evidence" value="ECO:0007669"/>
    <property type="project" value="TreeGrafter"/>
</dbReference>
<protein>
    <recommendedName>
        <fullName evidence="6">Zn(2)-C6 fungal-type domain-containing protein</fullName>
    </recommendedName>
</protein>
<evidence type="ECO:0000256" key="1">
    <source>
        <dbReference type="ARBA" id="ARBA00004123"/>
    </source>
</evidence>
<reference evidence="4 5" key="1">
    <citation type="submission" date="2018-11" db="EMBL/GenBank/DDBJ databases">
        <title>Genome sequence of Apiotrichum porosum DSM 27194.</title>
        <authorList>
            <person name="Aliyu H."/>
            <person name="Gorte O."/>
            <person name="Ochsenreither K."/>
        </authorList>
    </citation>
    <scope>NUCLEOTIDE SEQUENCE [LARGE SCALE GENOMIC DNA]</scope>
    <source>
        <strain evidence="4 5">DSM 27194</strain>
    </source>
</reference>
<feature type="compositionally biased region" description="Polar residues" evidence="3">
    <location>
        <begin position="138"/>
        <end position="147"/>
    </location>
</feature>
<gene>
    <name evidence="4" type="ORF">EHS24_005319</name>
</gene>
<evidence type="ECO:0008006" key="6">
    <source>
        <dbReference type="Google" id="ProtNLM"/>
    </source>
</evidence>
<dbReference type="PANTHER" id="PTHR37534">
    <property type="entry name" value="TRANSCRIPTIONAL ACTIVATOR PROTEIN UGA3"/>
    <property type="match status" value="1"/>
</dbReference>
<dbReference type="InterPro" id="IPR021858">
    <property type="entry name" value="Fun_TF"/>
</dbReference>
<dbReference type="OrthoDB" id="5419315at2759"/>
<dbReference type="GO" id="GO:0008270">
    <property type="term" value="F:zinc ion binding"/>
    <property type="evidence" value="ECO:0007669"/>
    <property type="project" value="InterPro"/>
</dbReference>
<keyword evidence="2" id="KW-0539">Nucleus</keyword>
<dbReference type="STRING" id="105984.A0A427XD46"/>
<keyword evidence="5" id="KW-1185">Reference proteome</keyword>
<feature type="region of interest" description="Disordered" evidence="3">
    <location>
        <begin position="1"/>
        <end position="34"/>
    </location>
</feature>
<dbReference type="GO" id="GO:0000976">
    <property type="term" value="F:transcription cis-regulatory region binding"/>
    <property type="evidence" value="ECO:0007669"/>
    <property type="project" value="TreeGrafter"/>
</dbReference>
<accession>A0A427XD46</accession>
<evidence type="ECO:0000313" key="5">
    <source>
        <dbReference type="Proteomes" id="UP000279236"/>
    </source>
</evidence>
<sequence length="635" mass="69390">MSPPKGMRRREWSQPTSWAFPRSPPPKRGPVLQHPLEYRTIADSDQKACDSARPVCGSCTRLGIPCVFPKLYRNAKGELVPSPQPNGRTKKLPRGDDSPEIATRMLHSEPPGPSTSGTTTTSNPWETTPTSNPPNWPQSHPSATSTAYPLDEMEGDREGDLSDSALDQFLASLGDTGENGQAWVWPLFTDSSALELDLAGAGSGGGGGNGNGAAAPSGPSAAPPNNNNSAAGYDTGGAANLFLPNKMVTAAAVLEHLPALYDYWVNSFSHVLSVLGPGHNPQVNGMLPVVQRSPLVMCALIAWAATHRANIGHPYEDVARLATDTTELQIDQLEIERDFSDEEREEYMWTLLILGGLEIVRGDVKGWVARLPVTRRLLSRAIEKSDFKKSLTWQSLGYNCVYHDVLASLTTTRAPQFPVDMYTRILTASDLEMDSYMGATRGIFPFLIETAMLAGHIHDVLQQPPSDDRDGALAQLLAKADSITVRIRAADVPPGLFAHPLPIGTDRSLLVVAFQTYQIAAELYVRQAVFRTGPSDLVNRQLATRILKYMRLHLGTPNESQMMFPLFLAGVCTSNEAGRNEVLGIFNKFSQRVQVRNVFTVVNLLIDVWKHDPNGDRFVDWRKLGEEMGVALSFA</sequence>
<proteinExistence type="predicted"/>
<organism evidence="4 5">
    <name type="scientific">Apiotrichum porosum</name>
    <dbReference type="NCBI Taxonomy" id="105984"/>
    <lineage>
        <taxon>Eukaryota</taxon>
        <taxon>Fungi</taxon>
        <taxon>Dikarya</taxon>
        <taxon>Basidiomycota</taxon>
        <taxon>Agaricomycotina</taxon>
        <taxon>Tremellomycetes</taxon>
        <taxon>Trichosporonales</taxon>
        <taxon>Trichosporonaceae</taxon>
        <taxon>Apiotrichum</taxon>
    </lineage>
</organism>
<dbReference type="EMBL" id="RSCE01000021">
    <property type="protein sequence ID" value="RSH76742.1"/>
    <property type="molecule type" value="Genomic_DNA"/>
</dbReference>
<comment type="subcellular location">
    <subcellularLocation>
        <location evidence="1">Nucleus</location>
    </subcellularLocation>
</comment>
<feature type="region of interest" description="Disordered" evidence="3">
    <location>
        <begin position="205"/>
        <end position="229"/>
    </location>
</feature>
<dbReference type="RefSeq" id="XP_028471889.1">
    <property type="nucleotide sequence ID" value="XM_028620847.1"/>
</dbReference>
<evidence type="ECO:0000313" key="4">
    <source>
        <dbReference type="EMBL" id="RSH76742.1"/>
    </source>
</evidence>
<feature type="region of interest" description="Disordered" evidence="3">
    <location>
        <begin position="77"/>
        <end position="160"/>
    </location>
</feature>
<dbReference type="Pfam" id="PF11951">
    <property type="entry name" value="Fungal_trans_2"/>
    <property type="match status" value="1"/>
</dbReference>
<comment type="caution">
    <text evidence="4">The sequence shown here is derived from an EMBL/GenBank/DDBJ whole genome shotgun (WGS) entry which is preliminary data.</text>
</comment>
<feature type="compositionally biased region" description="Low complexity" evidence="3">
    <location>
        <begin position="114"/>
        <end position="130"/>
    </location>
</feature>
<dbReference type="GO" id="GO:0000981">
    <property type="term" value="F:DNA-binding transcription factor activity, RNA polymerase II-specific"/>
    <property type="evidence" value="ECO:0007669"/>
    <property type="project" value="InterPro"/>
</dbReference>
<dbReference type="GeneID" id="39589862"/>
<feature type="compositionally biased region" description="Low complexity" evidence="3">
    <location>
        <begin position="212"/>
        <end position="229"/>
    </location>
</feature>
<dbReference type="GO" id="GO:0005634">
    <property type="term" value="C:nucleus"/>
    <property type="evidence" value="ECO:0007669"/>
    <property type="project" value="UniProtKB-SubCell"/>
</dbReference>
<evidence type="ECO:0000256" key="3">
    <source>
        <dbReference type="SAM" id="MobiDB-lite"/>
    </source>
</evidence>
<dbReference type="Proteomes" id="UP000279236">
    <property type="component" value="Unassembled WGS sequence"/>
</dbReference>
<dbReference type="PANTHER" id="PTHR37534:SF7">
    <property type="entry name" value="TRANSCRIPTIONAL ACTIVATOR PROTEIN UGA3"/>
    <property type="match status" value="1"/>
</dbReference>
<name>A0A427XD46_9TREE</name>
<evidence type="ECO:0000256" key="2">
    <source>
        <dbReference type="ARBA" id="ARBA00023242"/>
    </source>
</evidence>
<dbReference type="CDD" id="cd00067">
    <property type="entry name" value="GAL4"/>
    <property type="match status" value="1"/>
</dbReference>
<dbReference type="AlphaFoldDB" id="A0A427XD46"/>
<dbReference type="InterPro" id="IPR001138">
    <property type="entry name" value="Zn2Cys6_DnaBD"/>
</dbReference>